<protein>
    <submittedName>
        <fullName evidence="2">Uncharacterized protein</fullName>
    </submittedName>
</protein>
<dbReference type="Proteomes" id="UP000027222">
    <property type="component" value="Unassembled WGS sequence"/>
</dbReference>
<dbReference type="EMBL" id="KL142378">
    <property type="protein sequence ID" value="KDR76510.1"/>
    <property type="molecule type" value="Genomic_DNA"/>
</dbReference>
<dbReference type="AlphaFoldDB" id="A0A067T006"/>
<name>A0A067T006_GALM3</name>
<gene>
    <name evidence="2" type="ORF">GALMADRAFT_246899</name>
</gene>
<organism evidence="2 3">
    <name type="scientific">Galerina marginata (strain CBS 339.88)</name>
    <dbReference type="NCBI Taxonomy" id="685588"/>
    <lineage>
        <taxon>Eukaryota</taxon>
        <taxon>Fungi</taxon>
        <taxon>Dikarya</taxon>
        <taxon>Basidiomycota</taxon>
        <taxon>Agaricomycotina</taxon>
        <taxon>Agaricomycetes</taxon>
        <taxon>Agaricomycetidae</taxon>
        <taxon>Agaricales</taxon>
        <taxon>Agaricineae</taxon>
        <taxon>Strophariaceae</taxon>
        <taxon>Galerina</taxon>
    </lineage>
</organism>
<evidence type="ECO:0000313" key="2">
    <source>
        <dbReference type="EMBL" id="KDR76510.1"/>
    </source>
</evidence>
<evidence type="ECO:0000256" key="1">
    <source>
        <dbReference type="SAM" id="MobiDB-lite"/>
    </source>
</evidence>
<evidence type="ECO:0000313" key="3">
    <source>
        <dbReference type="Proteomes" id="UP000027222"/>
    </source>
</evidence>
<proteinExistence type="predicted"/>
<reference evidence="3" key="1">
    <citation type="journal article" date="2014" name="Proc. Natl. Acad. Sci. U.S.A.">
        <title>Extensive sampling of basidiomycete genomes demonstrates inadequacy of the white-rot/brown-rot paradigm for wood decay fungi.</title>
        <authorList>
            <person name="Riley R."/>
            <person name="Salamov A.A."/>
            <person name="Brown D.W."/>
            <person name="Nagy L.G."/>
            <person name="Floudas D."/>
            <person name="Held B.W."/>
            <person name="Levasseur A."/>
            <person name="Lombard V."/>
            <person name="Morin E."/>
            <person name="Otillar R."/>
            <person name="Lindquist E.A."/>
            <person name="Sun H."/>
            <person name="LaButti K.M."/>
            <person name="Schmutz J."/>
            <person name="Jabbour D."/>
            <person name="Luo H."/>
            <person name="Baker S.E."/>
            <person name="Pisabarro A.G."/>
            <person name="Walton J.D."/>
            <person name="Blanchette R.A."/>
            <person name="Henrissat B."/>
            <person name="Martin F."/>
            <person name="Cullen D."/>
            <person name="Hibbett D.S."/>
            <person name="Grigoriev I.V."/>
        </authorList>
    </citation>
    <scope>NUCLEOTIDE SEQUENCE [LARGE SCALE GENOMIC DNA]</scope>
    <source>
        <strain evidence="3">CBS 339.88</strain>
    </source>
</reference>
<feature type="region of interest" description="Disordered" evidence="1">
    <location>
        <begin position="1"/>
        <end position="65"/>
    </location>
</feature>
<keyword evidence="3" id="KW-1185">Reference proteome</keyword>
<dbReference type="HOGENOM" id="CLU_1320972_0_0_1"/>
<dbReference type="OrthoDB" id="3066747at2759"/>
<accession>A0A067T006</accession>
<sequence length="208" mass="23273">MSSSHDNELRPPSNPYLRGFIASSRGGLHPSRSEQTTMPPPAHGVLSSRDSPREVNITNPEDHPHVIRFNSRHNPQPDAWVSPINVEDAAGDDQSASHEGSSQQQTHTGVLRFQNPVVPESHAPVPVSSREPSVVHVKWDSERKRRQGYFAQEEGAEKSPFRHYNKTGCDFNGHKWSHIIIDHLPTYLPYGSCLLGQLIFGLRFCSCI</sequence>